<dbReference type="AlphaFoldDB" id="A0A1M4WHL9"/>
<dbReference type="Gene3D" id="2.130.10.130">
    <property type="entry name" value="Integrin alpha, N-terminal"/>
    <property type="match status" value="2"/>
</dbReference>
<evidence type="ECO:0000313" key="3">
    <source>
        <dbReference type="Proteomes" id="UP000184041"/>
    </source>
</evidence>
<dbReference type="InterPro" id="IPR013517">
    <property type="entry name" value="FG-GAP"/>
</dbReference>
<dbReference type="SUPFAM" id="SSF69318">
    <property type="entry name" value="Integrin alpha N-terminal domain"/>
    <property type="match status" value="1"/>
</dbReference>
<keyword evidence="1" id="KW-0732">Signal</keyword>
<organism evidence="2 3">
    <name type="scientific">Fodinibius roseus</name>
    <dbReference type="NCBI Taxonomy" id="1194090"/>
    <lineage>
        <taxon>Bacteria</taxon>
        <taxon>Pseudomonadati</taxon>
        <taxon>Balneolota</taxon>
        <taxon>Balneolia</taxon>
        <taxon>Balneolales</taxon>
        <taxon>Balneolaceae</taxon>
        <taxon>Fodinibius</taxon>
    </lineage>
</organism>
<dbReference type="Proteomes" id="UP000184041">
    <property type="component" value="Unassembled WGS sequence"/>
</dbReference>
<protein>
    <submittedName>
        <fullName evidence="2">Repeat domain-containing protein</fullName>
    </submittedName>
</protein>
<name>A0A1M4WHL9_9BACT</name>
<dbReference type="STRING" id="1194090.SAMN05443144_103222"/>
<keyword evidence="3" id="KW-1185">Reference proteome</keyword>
<sequence length="375" mass="42213">MPTGEEKTWGYGTPSMADFDQDGDLDFSFGVREDSIYWFEHKGWDHWSRHTVGVLPNRTLGATSFDVDGDGWEDIVTGGYWYRNSQNPRKNHFELYQYDSRITSEIHDIVASDVDGDGSKEMVVTGDEVGLFWYDIPENPGQNEDWPRTTVTLEVLNDHDDIHGGIAPNGVGDLNDDGYADIVLPDRWLENINEGREWESHSLSFASKRGPWGLSGRSWIADLNDDGRSDIVMVDGDQQGSRGAWLENKGGQPPVFETHFLPQKASGKRGSFHSLQIADFNGDGLLDIFAVEQEDPTILPEGAPPRWFIWENVGNEKEPTFIERVIFDGRLGGHDALVGDVDGDGNLDICSKIWKRWEKNANDGREHADCLQNLR</sequence>
<dbReference type="PANTHER" id="PTHR44103">
    <property type="entry name" value="PROPROTEIN CONVERTASE P"/>
    <property type="match status" value="1"/>
</dbReference>
<evidence type="ECO:0000313" key="2">
    <source>
        <dbReference type="EMBL" id="SHE80695.1"/>
    </source>
</evidence>
<reference evidence="2 3" key="1">
    <citation type="submission" date="2016-11" db="EMBL/GenBank/DDBJ databases">
        <authorList>
            <person name="Jaros S."/>
            <person name="Januszkiewicz K."/>
            <person name="Wedrychowicz H."/>
        </authorList>
    </citation>
    <scope>NUCLEOTIDE SEQUENCE [LARGE SCALE GENOMIC DNA]</scope>
    <source>
        <strain evidence="2 3">DSM 21986</strain>
    </source>
</reference>
<accession>A0A1M4WHL9</accession>
<dbReference type="PANTHER" id="PTHR44103:SF1">
    <property type="entry name" value="PROPROTEIN CONVERTASE P"/>
    <property type="match status" value="1"/>
</dbReference>
<dbReference type="EMBL" id="FQUS01000003">
    <property type="protein sequence ID" value="SHE80695.1"/>
    <property type="molecule type" value="Genomic_DNA"/>
</dbReference>
<proteinExistence type="predicted"/>
<gene>
    <name evidence="2" type="ORF">SAMN05443144_103222</name>
</gene>
<evidence type="ECO:0000256" key="1">
    <source>
        <dbReference type="ARBA" id="ARBA00022729"/>
    </source>
</evidence>
<dbReference type="Pfam" id="PF13517">
    <property type="entry name" value="FG-GAP_3"/>
    <property type="match status" value="1"/>
</dbReference>
<dbReference type="InterPro" id="IPR028994">
    <property type="entry name" value="Integrin_alpha_N"/>
</dbReference>